<reference evidence="1" key="1">
    <citation type="submission" date="2023-07" db="EMBL/GenBank/DDBJ databases">
        <title>Black Yeasts Isolated from many extreme environments.</title>
        <authorList>
            <person name="Coleine C."/>
            <person name="Stajich J.E."/>
            <person name="Selbmann L."/>
        </authorList>
    </citation>
    <scope>NUCLEOTIDE SEQUENCE</scope>
    <source>
        <strain evidence="1">CCFEE 5485</strain>
    </source>
</reference>
<proteinExistence type="predicted"/>
<gene>
    <name evidence="1" type="ORF">LTR78_010285</name>
</gene>
<keyword evidence="2" id="KW-1185">Reference proteome</keyword>
<dbReference type="EMBL" id="JAUTXT010000070">
    <property type="protein sequence ID" value="KAK3669827.1"/>
    <property type="molecule type" value="Genomic_DNA"/>
</dbReference>
<accession>A0AAE0TMP3</accession>
<protein>
    <submittedName>
        <fullName evidence="1">Uncharacterized protein</fullName>
    </submittedName>
</protein>
<dbReference type="Proteomes" id="UP001274830">
    <property type="component" value="Unassembled WGS sequence"/>
</dbReference>
<sequence>MQQTFLPSGRVKWFPKCEWLGDGLFRSLLTGKEYGVGSQTKVVETNYVKVEVPAMRPPPYAVATGVDLVAPNDLANTTTHHAHYTICGAGKTGIDSCLWLLNNGVDPDNITWIMPRDPMYLDRSSLQPGEQFAERVRERIKRQSKAIMLASSMNDCIQRLKECGQLIQLDEDITPMTFHAAIVTTAELEQFHQIKDVVRKGRIVSISADKVEMTKESYVPVSDTLYVDCTATALLRVPPVSVFQGNKIVLQTVRFCQPVFSAALIGFIEKVHDDDTTKNELCRPVRYPDVPKDYPLLQLQTHLNTIRWSKDEKLVE</sequence>
<evidence type="ECO:0000313" key="2">
    <source>
        <dbReference type="Proteomes" id="UP001274830"/>
    </source>
</evidence>
<dbReference type="AlphaFoldDB" id="A0AAE0TMP3"/>
<name>A0AAE0TMP3_9PEZI</name>
<comment type="caution">
    <text evidence="1">The sequence shown here is derived from an EMBL/GenBank/DDBJ whole genome shotgun (WGS) entry which is preliminary data.</text>
</comment>
<organism evidence="1 2">
    <name type="scientific">Recurvomyces mirabilis</name>
    <dbReference type="NCBI Taxonomy" id="574656"/>
    <lineage>
        <taxon>Eukaryota</taxon>
        <taxon>Fungi</taxon>
        <taxon>Dikarya</taxon>
        <taxon>Ascomycota</taxon>
        <taxon>Pezizomycotina</taxon>
        <taxon>Dothideomycetes</taxon>
        <taxon>Dothideomycetidae</taxon>
        <taxon>Mycosphaerellales</taxon>
        <taxon>Teratosphaeriaceae</taxon>
        <taxon>Recurvomyces</taxon>
    </lineage>
</organism>
<evidence type="ECO:0000313" key="1">
    <source>
        <dbReference type="EMBL" id="KAK3669827.1"/>
    </source>
</evidence>